<dbReference type="Proteomes" id="UP001283361">
    <property type="component" value="Unassembled WGS sequence"/>
</dbReference>
<keyword evidence="2" id="KW-1185">Reference proteome</keyword>
<dbReference type="EMBL" id="JAWDGP010008094">
    <property type="protein sequence ID" value="KAK3691392.1"/>
    <property type="molecule type" value="Genomic_DNA"/>
</dbReference>
<organism evidence="1 2">
    <name type="scientific">Elysia crispata</name>
    <name type="common">lettuce slug</name>
    <dbReference type="NCBI Taxonomy" id="231223"/>
    <lineage>
        <taxon>Eukaryota</taxon>
        <taxon>Metazoa</taxon>
        <taxon>Spiralia</taxon>
        <taxon>Lophotrochozoa</taxon>
        <taxon>Mollusca</taxon>
        <taxon>Gastropoda</taxon>
        <taxon>Heterobranchia</taxon>
        <taxon>Euthyneura</taxon>
        <taxon>Panpulmonata</taxon>
        <taxon>Sacoglossa</taxon>
        <taxon>Placobranchoidea</taxon>
        <taxon>Plakobranchidae</taxon>
        <taxon>Elysia</taxon>
    </lineage>
</organism>
<gene>
    <name evidence="1" type="ORF">RRG08_036195</name>
</gene>
<evidence type="ECO:0000313" key="2">
    <source>
        <dbReference type="Proteomes" id="UP001283361"/>
    </source>
</evidence>
<sequence length="165" mass="18267">MNITCGITFTQRWFPLDTIQCEVDAADAELSASVLSGLRESPLGLDPDPHPVAQCELDLSSCSRLEDRDHVEDDEEEDADWDDVEDDVDLTALEELDSLPFPDQHDVFRSSSLLYSDCDRNLTGDSIQLAARRAASLARCGTDVSRVAMTKLKSPFGLWLDYTGP</sequence>
<protein>
    <submittedName>
        <fullName evidence="1">Uncharacterized protein</fullName>
    </submittedName>
</protein>
<proteinExistence type="predicted"/>
<comment type="caution">
    <text evidence="1">The sequence shown here is derived from an EMBL/GenBank/DDBJ whole genome shotgun (WGS) entry which is preliminary data.</text>
</comment>
<accession>A0AAE0XEE4</accession>
<reference evidence="1" key="1">
    <citation type="journal article" date="2023" name="G3 (Bethesda)">
        <title>A reference genome for the long-term kleptoplast-retaining sea slug Elysia crispata morphotype clarki.</title>
        <authorList>
            <person name="Eastman K.E."/>
            <person name="Pendleton A.L."/>
            <person name="Shaikh M.A."/>
            <person name="Suttiyut T."/>
            <person name="Ogas R."/>
            <person name="Tomko P."/>
            <person name="Gavelis G."/>
            <person name="Widhalm J.R."/>
            <person name="Wisecaver J.H."/>
        </authorList>
    </citation>
    <scope>NUCLEOTIDE SEQUENCE</scope>
    <source>
        <strain evidence="1">ECLA1</strain>
    </source>
</reference>
<evidence type="ECO:0000313" key="1">
    <source>
        <dbReference type="EMBL" id="KAK3691392.1"/>
    </source>
</evidence>
<dbReference type="AlphaFoldDB" id="A0AAE0XEE4"/>
<name>A0AAE0XEE4_9GAST</name>